<comment type="caution">
    <text evidence="1">The sequence shown here is derived from an EMBL/GenBank/DDBJ whole genome shotgun (WGS) entry which is preliminary data.</text>
</comment>
<sequence length="162" mass="18106">MLRCFITAYRLSSNLRMERRTASMGLCRAAVSETGGKTRSRVPSPVFTHEEVGLVLCNLVGLFGAVFTDGGIEELQDERPLVHQGTGDKHLQLLQAWNLNLDRRRRASRRHVTPLVKLKTAATSKSCTEALSVGHHAAQHELIILLHQKTTFQNLFALTHQL</sequence>
<organism evidence="1 2">
    <name type="scientific">Liparis tanakae</name>
    <name type="common">Tanaka's snailfish</name>
    <dbReference type="NCBI Taxonomy" id="230148"/>
    <lineage>
        <taxon>Eukaryota</taxon>
        <taxon>Metazoa</taxon>
        <taxon>Chordata</taxon>
        <taxon>Craniata</taxon>
        <taxon>Vertebrata</taxon>
        <taxon>Euteleostomi</taxon>
        <taxon>Actinopterygii</taxon>
        <taxon>Neopterygii</taxon>
        <taxon>Teleostei</taxon>
        <taxon>Neoteleostei</taxon>
        <taxon>Acanthomorphata</taxon>
        <taxon>Eupercaria</taxon>
        <taxon>Perciformes</taxon>
        <taxon>Cottioidei</taxon>
        <taxon>Cottales</taxon>
        <taxon>Liparidae</taxon>
        <taxon>Liparis</taxon>
    </lineage>
</organism>
<evidence type="ECO:0000313" key="2">
    <source>
        <dbReference type="Proteomes" id="UP000314294"/>
    </source>
</evidence>
<gene>
    <name evidence="1" type="ORF">EYF80_027981</name>
</gene>
<dbReference type="Proteomes" id="UP000314294">
    <property type="component" value="Unassembled WGS sequence"/>
</dbReference>
<dbReference type="AlphaFoldDB" id="A0A4Z2H7I3"/>
<proteinExistence type="predicted"/>
<protein>
    <submittedName>
        <fullName evidence="1">Uncharacterized protein</fullName>
    </submittedName>
</protein>
<accession>A0A4Z2H7I3</accession>
<name>A0A4Z2H7I3_9TELE</name>
<evidence type="ECO:0000313" key="1">
    <source>
        <dbReference type="EMBL" id="TNN61759.1"/>
    </source>
</evidence>
<reference evidence="1 2" key="1">
    <citation type="submission" date="2019-03" db="EMBL/GenBank/DDBJ databases">
        <title>First draft genome of Liparis tanakae, snailfish: a comprehensive survey of snailfish specific genes.</title>
        <authorList>
            <person name="Kim W."/>
            <person name="Song I."/>
            <person name="Jeong J.-H."/>
            <person name="Kim D."/>
            <person name="Kim S."/>
            <person name="Ryu S."/>
            <person name="Song J.Y."/>
            <person name="Lee S.K."/>
        </authorList>
    </citation>
    <scope>NUCLEOTIDE SEQUENCE [LARGE SCALE GENOMIC DNA]</scope>
    <source>
        <tissue evidence="1">Muscle</tissue>
    </source>
</reference>
<keyword evidence="2" id="KW-1185">Reference proteome</keyword>
<dbReference type="EMBL" id="SRLO01000308">
    <property type="protein sequence ID" value="TNN61759.1"/>
    <property type="molecule type" value="Genomic_DNA"/>
</dbReference>